<dbReference type="InterPro" id="IPR032710">
    <property type="entry name" value="NTF2-like_dom_sf"/>
</dbReference>
<dbReference type="OrthoDB" id="3686515at2"/>
<evidence type="ECO:0000313" key="1">
    <source>
        <dbReference type="EMBL" id="SCE97342.1"/>
    </source>
</evidence>
<dbReference type="RefSeq" id="WP_089006457.1">
    <property type="nucleotide sequence ID" value="NZ_LT607411.1"/>
</dbReference>
<organism evidence="1 2">
    <name type="scientific">Micromonospora viridifaciens</name>
    <dbReference type="NCBI Taxonomy" id="1881"/>
    <lineage>
        <taxon>Bacteria</taxon>
        <taxon>Bacillati</taxon>
        <taxon>Actinomycetota</taxon>
        <taxon>Actinomycetes</taxon>
        <taxon>Micromonosporales</taxon>
        <taxon>Micromonosporaceae</taxon>
        <taxon>Micromonospora</taxon>
    </lineage>
</organism>
<keyword evidence="2" id="KW-1185">Reference proteome</keyword>
<reference evidence="2" key="1">
    <citation type="submission" date="2016-06" db="EMBL/GenBank/DDBJ databases">
        <authorList>
            <person name="Varghese N."/>
            <person name="Submissions Spin"/>
        </authorList>
    </citation>
    <scope>NUCLEOTIDE SEQUENCE [LARGE SCALE GENOMIC DNA]</scope>
    <source>
        <strain evidence="2">DSM 43909</strain>
    </source>
</reference>
<name>A0A1C4WMB3_MICVI</name>
<dbReference type="EMBL" id="LT607411">
    <property type="protein sequence ID" value="SCE97342.1"/>
    <property type="molecule type" value="Genomic_DNA"/>
</dbReference>
<evidence type="ECO:0008006" key="3">
    <source>
        <dbReference type="Google" id="ProtNLM"/>
    </source>
</evidence>
<protein>
    <recommendedName>
        <fullName evidence="3">DUF4878 domain-containing protein</fullName>
    </recommendedName>
</protein>
<proteinExistence type="predicted"/>
<gene>
    <name evidence="1" type="ORF">GA0074695_2585</name>
</gene>
<dbReference type="AlphaFoldDB" id="A0A1C4WMB3"/>
<evidence type="ECO:0000313" key="2">
    <source>
        <dbReference type="Proteomes" id="UP000198242"/>
    </source>
</evidence>
<sequence>MLLLLCCGFGIFGYRVVFKDDAEDVAEKYLSAVQDRSLDDLRAVICASAQKRFDGGNELDDDESLVDWEITSSKERENSATVTAEFTGTDGGKVRTGNISMTLLKEDGDWKVCDVDETRD</sequence>
<dbReference type="SUPFAM" id="SSF54427">
    <property type="entry name" value="NTF2-like"/>
    <property type="match status" value="1"/>
</dbReference>
<dbReference type="Proteomes" id="UP000198242">
    <property type="component" value="Chromosome I"/>
</dbReference>
<accession>A0A1C4WMB3</accession>